<keyword evidence="1" id="KW-0812">Transmembrane</keyword>
<reference evidence="2 3" key="1">
    <citation type="journal article" date="2010" name="Nature">
        <title>Genome sequence of the palaeopolyploid soybean.</title>
        <authorList>
            <person name="Schmutz J."/>
            <person name="Cannon S.B."/>
            <person name="Schlueter J."/>
            <person name="Ma J."/>
            <person name="Mitros T."/>
            <person name="Nelson W."/>
            <person name="Hyten D.L."/>
            <person name="Song Q."/>
            <person name="Thelen J.J."/>
            <person name="Cheng J."/>
            <person name="Xu D."/>
            <person name="Hellsten U."/>
            <person name="May G.D."/>
            <person name="Yu Y."/>
            <person name="Sakurai T."/>
            <person name="Umezawa T."/>
            <person name="Bhattacharyya M.K."/>
            <person name="Sandhu D."/>
            <person name="Valliyodan B."/>
            <person name="Lindquist E."/>
            <person name="Peto M."/>
            <person name="Grant D."/>
            <person name="Shu S."/>
            <person name="Goodstein D."/>
            <person name="Barry K."/>
            <person name="Futrell-Griggs M."/>
            <person name="Abernathy B."/>
            <person name="Du J."/>
            <person name="Tian Z."/>
            <person name="Zhu L."/>
            <person name="Gill N."/>
            <person name="Joshi T."/>
            <person name="Libault M."/>
            <person name="Sethuraman A."/>
            <person name="Zhang X.-C."/>
            <person name="Shinozaki K."/>
            <person name="Nguyen H.T."/>
            <person name="Wing R.A."/>
            <person name="Cregan P."/>
            <person name="Specht J."/>
            <person name="Grimwood J."/>
            <person name="Rokhsar D."/>
            <person name="Stacey G."/>
            <person name="Shoemaker R.C."/>
            <person name="Jackson S.A."/>
        </authorList>
    </citation>
    <scope>NUCLEOTIDE SEQUENCE</scope>
    <source>
        <strain evidence="3">cv. Williams 82</strain>
        <tissue evidence="2">Callus</tissue>
    </source>
</reference>
<organism evidence="2">
    <name type="scientific">Glycine max</name>
    <name type="common">Soybean</name>
    <name type="synonym">Glycine hispida</name>
    <dbReference type="NCBI Taxonomy" id="3847"/>
    <lineage>
        <taxon>Eukaryota</taxon>
        <taxon>Viridiplantae</taxon>
        <taxon>Streptophyta</taxon>
        <taxon>Embryophyta</taxon>
        <taxon>Tracheophyta</taxon>
        <taxon>Spermatophyta</taxon>
        <taxon>Magnoliopsida</taxon>
        <taxon>eudicotyledons</taxon>
        <taxon>Gunneridae</taxon>
        <taxon>Pentapetalae</taxon>
        <taxon>rosids</taxon>
        <taxon>fabids</taxon>
        <taxon>Fabales</taxon>
        <taxon>Fabaceae</taxon>
        <taxon>Papilionoideae</taxon>
        <taxon>50 kb inversion clade</taxon>
        <taxon>NPAAA clade</taxon>
        <taxon>indigoferoid/millettioid clade</taxon>
        <taxon>Phaseoleae</taxon>
        <taxon>Glycine</taxon>
        <taxon>Glycine subgen. Soja</taxon>
    </lineage>
</organism>
<feature type="transmembrane region" description="Helical" evidence="1">
    <location>
        <begin position="54"/>
        <end position="75"/>
    </location>
</feature>
<protein>
    <submittedName>
        <fullName evidence="2 3">Uncharacterized protein</fullName>
    </submittedName>
</protein>
<evidence type="ECO:0000256" key="1">
    <source>
        <dbReference type="SAM" id="Phobius"/>
    </source>
</evidence>
<keyword evidence="4" id="KW-1185">Reference proteome</keyword>
<dbReference type="Proteomes" id="UP000008827">
    <property type="component" value="Chromosome 1"/>
</dbReference>
<reference evidence="3" key="2">
    <citation type="submission" date="2018-02" db="UniProtKB">
        <authorList>
            <consortium name="EnsemblPlants"/>
        </authorList>
    </citation>
    <scope>IDENTIFICATION</scope>
    <source>
        <strain evidence="3">Williams 82</strain>
    </source>
</reference>
<evidence type="ECO:0000313" key="4">
    <source>
        <dbReference type="Proteomes" id="UP000008827"/>
    </source>
</evidence>
<dbReference type="AlphaFoldDB" id="A0A0R0LMV2"/>
<dbReference type="InParanoid" id="A0A0R0LMV2"/>
<reference evidence="2" key="3">
    <citation type="submission" date="2018-07" db="EMBL/GenBank/DDBJ databases">
        <title>WGS assembly of Glycine max.</title>
        <authorList>
            <person name="Schmutz J."/>
            <person name="Cannon S."/>
            <person name="Schlueter J."/>
            <person name="Ma J."/>
            <person name="Mitros T."/>
            <person name="Nelson W."/>
            <person name="Hyten D."/>
            <person name="Song Q."/>
            <person name="Thelen J."/>
            <person name="Cheng J."/>
            <person name="Xu D."/>
            <person name="Hellsten U."/>
            <person name="May G."/>
            <person name="Yu Y."/>
            <person name="Sakurai T."/>
            <person name="Umezawa T."/>
            <person name="Bhattacharyya M."/>
            <person name="Sandhu D."/>
            <person name="Valliyodan B."/>
            <person name="Lindquist E."/>
            <person name="Peto M."/>
            <person name="Grant D."/>
            <person name="Shu S."/>
            <person name="Goodstein D."/>
            <person name="Barry K."/>
            <person name="Futrell-Griggs M."/>
            <person name="Abernathy B."/>
            <person name="Du J."/>
            <person name="Tian Z."/>
            <person name="Zhu L."/>
            <person name="Gill N."/>
            <person name="Joshi T."/>
            <person name="Libault M."/>
            <person name="Sethuraman A."/>
            <person name="Zhang X."/>
            <person name="Shinozaki K."/>
            <person name="Nguyen H."/>
            <person name="Wing R."/>
            <person name="Cregan P."/>
            <person name="Specht J."/>
            <person name="Grimwood J."/>
            <person name="Rokhsar D."/>
            <person name="Stacey G."/>
            <person name="Shoemaker R."/>
            <person name="Jackson S."/>
        </authorList>
    </citation>
    <scope>NUCLEOTIDE SEQUENCE</scope>
    <source>
        <tissue evidence="2">Callus</tissue>
    </source>
</reference>
<evidence type="ECO:0000313" key="2">
    <source>
        <dbReference type="EMBL" id="KRH77947.1"/>
    </source>
</evidence>
<dbReference type="EMBL" id="CM000834">
    <property type="protein sequence ID" value="KRH77947.1"/>
    <property type="molecule type" value="Genomic_DNA"/>
</dbReference>
<dbReference type="EnsemblPlants" id="KRH77947">
    <property type="protein sequence ID" value="KRH77947"/>
    <property type="gene ID" value="GLYMA_01G243700"/>
</dbReference>
<gene>
    <name evidence="2" type="ORF">GLYMA_01G243700</name>
</gene>
<keyword evidence="1" id="KW-0472">Membrane</keyword>
<sequence length="106" mass="11845">MNGYQDGSKQSKSASNCYPLSMKMMQQQQLQLIQLLQQIHQVGFKYNLFQKLDFILNVSVLFSLANLSGISISLACARVMGPILGCDTTFLLSLLQIIRLILAAEF</sequence>
<feature type="transmembrane region" description="Helical" evidence="1">
    <location>
        <begin position="81"/>
        <end position="102"/>
    </location>
</feature>
<keyword evidence="1" id="KW-1133">Transmembrane helix</keyword>
<name>A0A0R0LMV2_SOYBN</name>
<proteinExistence type="predicted"/>
<accession>A0A0R0LMV2</accession>
<dbReference type="Gramene" id="KRH77947">
    <property type="protein sequence ID" value="KRH77947"/>
    <property type="gene ID" value="GLYMA_01G243700"/>
</dbReference>
<evidence type="ECO:0000313" key="3">
    <source>
        <dbReference type="EnsemblPlants" id="KRH77947"/>
    </source>
</evidence>